<reference evidence="1 2" key="1">
    <citation type="journal article" date="2021" name="Microorganisms">
        <title>Bacterial Dimethylsulfoniopropionate Biosynthesis in the East China Sea.</title>
        <authorList>
            <person name="Liu J."/>
            <person name="Zhang Y."/>
            <person name="Liu J."/>
            <person name="Zhong H."/>
            <person name="Williams B.T."/>
            <person name="Zheng Y."/>
            <person name="Curson A.R.J."/>
            <person name="Sun C."/>
            <person name="Sun H."/>
            <person name="Song D."/>
            <person name="Wagner Mackenzie B."/>
            <person name="Bermejo Martinez A."/>
            <person name="Todd J.D."/>
            <person name="Zhang X.H."/>
        </authorList>
    </citation>
    <scope>NUCLEOTIDE SEQUENCE [LARGE SCALE GENOMIC DNA]</scope>
    <source>
        <strain evidence="1 2">ESS08</strain>
    </source>
</reference>
<protein>
    <submittedName>
        <fullName evidence="1">Aspartyl-phosphate phosphatase Spo0E family protein</fullName>
    </submittedName>
</protein>
<dbReference type="SUPFAM" id="SSF140500">
    <property type="entry name" value="BAS1536-like"/>
    <property type="match status" value="1"/>
</dbReference>
<dbReference type="InterPro" id="IPR036638">
    <property type="entry name" value="HLH_DNA-bd_sf"/>
</dbReference>
<comment type="caution">
    <text evidence="1">The sequence shown here is derived from an EMBL/GenBank/DDBJ whole genome shotgun (WGS) entry which is preliminary data.</text>
</comment>
<gene>
    <name evidence="1" type="ORF">DYI25_02100</name>
</gene>
<dbReference type="EMBL" id="QTKX01000001">
    <property type="protein sequence ID" value="MBS8263226.1"/>
    <property type="molecule type" value="Genomic_DNA"/>
</dbReference>
<accession>A0A944GWB3</accession>
<name>A0A944GWB3_9BACI</name>
<evidence type="ECO:0000313" key="2">
    <source>
        <dbReference type="Proteomes" id="UP000761411"/>
    </source>
</evidence>
<keyword evidence="2" id="KW-1185">Reference proteome</keyword>
<evidence type="ECO:0000313" key="1">
    <source>
        <dbReference type="EMBL" id="MBS8263226.1"/>
    </source>
</evidence>
<proteinExistence type="predicted"/>
<dbReference type="Gene3D" id="4.10.280.10">
    <property type="entry name" value="Helix-loop-helix DNA-binding domain"/>
    <property type="match status" value="1"/>
</dbReference>
<dbReference type="GO" id="GO:0043937">
    <property type="term" value="P:regulation of sporulation"/>
    <property type="evidence" value="ECO:0007669"/>
    <property type="project" value="InterPro"/>
</dbReference>
<dbReference type="Proteomes" id="UP000761411">
    <property type="component" value="Unassembled WGS sequence"/>
</dbReference>
<sequence length="83" mass="9883">MEVYQSQNALLKEIDRVRELMVAAAMETGYTSDETIYRSQELDRLIYEYQTLCKETEIQRQKAKVLFRQMILLTKKQYILSLA</sequence>
<dbReference type="GO" id="GO:0046983">
    <property type="term" value="F:protein dimerization activity"/>
    <property type="evidence" value="ECO:0007669"/>
    <property type="project" value="InterPro"/>
</dbReference>
<dbReference type="InterPro" id="IPR018540">
    <property type="entry name" value="Spo0E-like"/>
</dbReference>
<organism evidence="1 2">
    <name type="scientific">Mesobacillus boroniphilus</name>
    <dbReference type="NCBI Taxonomy" id="308892"/>
    <lineage>
        <taxon>Bacteria</taxon>
        <taxon>Bacillati</taxon>
        <taxon>Bacillota</taxon>
        <taxon>Bacilli</taxon>
        <taxon>Bacillales</taxon>
        <taxon>Bacillaceae</taxon>
        <taxon>Mesobacillus</taxon>
    </lineage>
</organism>
<dbReference type="InterPro" id="IPR037208">
    <property type="entry name" value="Spo0E-like_sf"/>
</dbReference>
<dbReference type="Pfam" id="PF09388">
    <property type="entry name" value="SpoOE-like"/>
    <property type="match status" value="1"/>
</dbReference>
<dbReference type="AlphaFoldDB" id="A0A944GWB3"/>